<organism evidence="1 2">
    <name type="scientific">Allorhodopirellula solitaria</name>
    <dbReference type="NCBI Taxonomy" id="2527987"/>
    <lineage>
        <taxon>Bacteria</taxon>
        <taxon>Pseudomonadati</taxon>
        <taxon>Planctomycetota</taxon>
        <taxon>Planctomycetia</taxon>
        <taxon>Pirellulales</taxon>
        <taxon>Pirellulaceae</taxon>
        <taxon>Allorhodopirellula</taxon>
    </lineage>
</organism>
<proteinExistence type="predicted"/>
<dbReference type="Proteomes" id="UP000318053">
    <property type="component" value="Unassembled WGS sequence"/>
</dbReference>
<protein>
    <recommendedName>
        <fullName evidence="3">Transposase DDE domain protein</fullName>
    </recommendedName>
</protein>
<evidence type="ECO:0008006" key="3">
    <source>
        <dbReference type="Google" id="ProtNLM"/>
    </source>
</evidence>
<name>A0A5C5X2K1_9BACT</name>
<evidence type="ECO:0000313" key="1">
    <source>
        <dbReference type="EMBL" id="TWT56462.1"/>
    </source>
</evidence>
<sequence>MTNHSNLPRQKRYLNADYLVQTLRRRFEDVADSRRQKSTDFTMVDTLMAAFAMFSLKEPSLLSFEEREDEQAIDRLFGLSSIPSDSTMREILDGIDIEPLNEAFADIFNELQRSGELKKWVFDRGHYLVAIDGTGYFCSTKISCPQCLEKRSSKGTVEYHHQAVAAVLTHPDTGEVIPLAIEAIVKQDGETKNDCERNATKRLLKRLRALHPKLKIIVVEDGLASNAPHIADLQAVNMRFLLGAKPGDHVHLFDQVIEAGDHDEGDWVETSIVTPKKVIKCETQLIRNLELNKSSGDLRINFLQHHEFDSDSGEISKRFSWVTDMDIECSEIVLYQRGGRSRWRIENETFNTLKNQGYHYDHNYGHGKKNLSTVLMLLMFLAFLVDQIQQACCPLFRAVLAKLKTRRKLWDHLRSHVRHFCFESFSELWATVLSGTGKNRPPPRRYA</sequence>
<reference evidence="1 2" key="1">
    <citation type="submission" date="2019-02" db="EMBL/GenBank/DDBJ databases">
        <title>Deep-cultivation of Planctomycetes and their phenomic and genomic characterization uncovers novel biology.</title>
        <authorList>
            <person name="Wiegand S."/>
            <person name="Jogler M."/>
            <person name="Boedeker C."/>
            <person name="Pinto D."/>
            <person name="Vollmers J."/>
            <person name="Rivas-Marin E."/>
            <person name="Kohn T."/>
            <person name="Peeters S.H."/>
            <person name="Heuer A."/>
            <person name="Rast P."/>
            <person name="Oberbeckmann S."/>
            <person name="Bunk B."/>
            <person name="Jeske O."/>
            <person name="Meyerdierks A."/>
            <person name="Storesund J.E."/>
            <person name="Kallscheuer N."/>
            <person name="Luecker S."/>
            <person name="Lage O.M."/>
            <person name="Pohl T."/>
            <person name="Merkel B.J."/>
            <person name="Hornburger P."/>
            <person name="Mueller R.-W."/>
            <person name="Bruemmer F."/>
            <person name="Labrenz M."/>
            <person name="Spormann A.M."/>
            <person name="Op Den Camp H."/>
            <person name="Overmann J."/>
            <person name="Amann R."/>
            <person name="Jetten M.S.M."/>
            <person name="Mascher T."/>
            <person name="Medema M.H."/>
            <person name="Devos D.P."/>
            <person name="Kaster A.-K."/>
            <person name="Ovreas L."/>
            <person name="Rohde M."/>
            <person name="Galperin M.Y."/>
            <person name="Jogler C."/>
        </authorList>
    </citation>
    <scope>NUCLEOTIDE SEQUENCE [LARGE SCALE GENOMIC DNA]</scope>
    <source>
        <strain evidence="1 2">CA85</strain>
    </source>
</reference>
<dbReference type="AlphaFoldDB" id="A0A5C5X2K1"/>
<dbReference type="EMBL" id="SJPK01000013">
    <property type="protein sequence ID" value="TWT56462.1"/>
    <property type="molecule type" value="Genomic_DNA"/>
</dbReference>
<keyword evidence="2" id="KW-1185">Reference proteome</keyword>
<accession>A0A5C5X2K1</accession>
<comment type="caution">
    <text evidence="1">The sequence shown here is derived from an EMBL/GenBank/DDBJ whole genome shotgun (WGS) entry which is preliminary data.</text>
</comment>
<gene>
    <name evidence="1" type="ORF">CA85_42750</name>
</gene>
<evidence type="ECO:0000313" key="2">
    <source>
        <dbReference type="Proteomes" id="UP000318053"/>
    </source>
</evidence>